<evidence type="ECO:0000256" key="6">
    <source>
        <dbReference type="ARBA" id="ARBA00022741"/>
    </source>
</evidence>
<keyword evidence="15" id="KW-0964">Secreted</keyword>
<dbReference type="PANTHER" id="PTHR24056:SF233">
    <property type="entry name" value="CYCLIN-DEPENDENT KINASE 9"/>
    <property type="match status" value="1"/>
</dbReference>
<dbReference type="GO" id="GO:0004693">
    <property type="term" value="F:cyclin-dependent protein serine/threonine kinase activity"/>
    <property type="evidence" value="ECO:0007669"/>
    <property type="project" value="UniProtKB-EC"/>
</dbReference>
<keyword evidence="8 14" id="KW-0067">ATP-binding</keyword>
<dbReference type="FunFam" id="3.30.200.20:FF:000124">
    <property type="entry name" value="Cyclin-dependent kinase 4"/>
    <property type="match status" value="1"/>
</dbReference>
<evidence type="ECO:0000256" key="16">
    <source>
        <dbReference type="SAM" id="Coils"/>
    </source>
</evidence>
<keyword evidence="4" id="KW-0723">Serine/threonine-protein kinase</keyword>
<dbReference type="PROSITE" id="PS50011">
    <property type="entry name" value="PROTEIN_KINASE_DOM"/>
    <property type="match status" value="1"/>
</dbReference>
<dbReference type="SUPFAM" id="SSF56112">
    <property type="entry name" value="Protein kinase-like (PK-like)"/>
    <property type="match status" value="1"/>
</dbReference>
<evidence type="ECO:0000256" key="17">
    <source>
        <dbReference type="SAM" id="MobiDB-lite"/>
    </source>
</evidence>
<feature type="compositionally biased region" description="Gly residues" evidence="17">
    <location>
        <begin position="1246"/>
        <end position="1267"/>
    </location>
</feature>
<dbReference type="Gene3D" id="1.10.510.10">
    <property type="entry name" value="Transferase(Phosphotransferase) domain 1"/>
    <property type="match status" value="1"/>
</dbReference>
<feature type="compositionally biased region" description="Basic and acidic residues" evidence="17">
    <location>
        <begin position="593"/>
        <end position="602"/>
    </location>
</feature>
<dbReference type="Proteomes" id="UP000044841">
    <property type="component" value="Unassembled WGS sequence"/>
</dbReference>
<evidence type="ECO:0000256" key="11">
    <source>
        <dbReference type="ARBA" id="ARBA00047811"/>
    </source>
</evidence>
<dbReference type="InterPro" id="IPR011050">
    <property type="entry name" value="Pectin_lyase_fold/virulence"/>
</dbReference>
<dbReference type="InterPro" id="IPR011009">
    <property type="entry name" value="Kinase-like_dom_sf"/>
</dbReference>
<feature type="binding site" evidence="14">
    <location>
        <position position="729"/>
    </location>
    <ligand>
        <name>ATP</name>
        <dbReference type="ChEBI" id="CHEBI:30616"/>
    </ligand>
</feature>
<keyword evidence="15" id="KW-0119">Carbohydrate metabolism</keyword>
<feature type="region of interest" description="Disordered" evidence="17">
    <location>
        <begin position="491"/>
        <end position="642"/>
    </location>
</feature>
<evidence type="ECO:0000256" key="1">
    <source>
        <dbReference type="ARBA" id="ARBA00004123"/>
    </source>
</evidence>
<dbReference type="SMART" id="SM00220">
    <property type="entry name" value="S_TKc"/>
    <property type="match status" value="1"/>
</dbReference>
<dbReference type="InterPro" id="IPR002022">
    <property type="entry name" value="Pec_lyase"/>
</dbReference>
<comment type="catalytic activity">
    <reaction evidence="12">
        <text>L-seryl-[protein] + ATP = O-phospho-L-seryl-[protein] + ADP + H(+)</text>
        <dbReference type="Rhea" id="RHEA:17989"/>
        <dbReference type="Rhea" id="RHEA-COMP:9863"/>
        <dbReference type="Rhea" id="RHEA-COMP:11604"/>
        <dbReference type="ChEBI" id="CHEBI:15378"/>
        <dbReference type="ChEBI" id="CHEBI:29999"/>
        <dbReference type="ChEBI" id="CHEBI:30616"/>
        <dbReference type="ChEBI" id="CHEBI:83421"/>
        <dbReference type="ChEBI" id="CHEBI:456216"/>
        <dbReference type="EC" id="2.7.11.22"/>
    </reaction>
</comment>
<feature type="compositionally biased region" description="Gly residues" evidence="17">
    <location>
        <begin position="1068"/>
        <end position="1097"/>
    </location>
</feature>
<keyword evidence="6 14" id="KW-0547">Nucleotide-binding</keyword>
<name>A0A0K6FPS4_9AGAM</name>
<evidence type="ECO:0000256" key="8">
    <source>
        <dbReference type="ARBA" id="ARBA00022840"/>
    </source>
</evidence>
<evidence type="ECO:0000256" key="10">
    <source>
        <dbReference type="ARBA" id="ARBA00023242"/>
    </source>
</evidence>
<evidence type="ECO:0000256" key="7">
    <source>
        <dbReference type="ARBA" id="ARBA00022777"/>
    </source>
</evidence>
<gene>
    <name evidence="19" type="ORF">RSOLAG22IIIB_07799</name>
</gene>
<comment type="catalytic activity">
    <reaction evidence="11">
        <text>L-threonyl-[protein] + ATP = O-phospho-L-threonyl-[protein] + ADP + H(+)</text>
        <dbReference type="Rhea" id="RHEA:46608"/>
        <dbReference type="Rhea" id="RHEA-COMP:11060"/>
        <dbReference type="Rhea" id="RHEA-COMP:11605"/>
        <dbReference type="ChEBI" id="CHEBI:15378"/>
        <dbReference type="ChEBI" id="CHEBI:30013"/>
        <dbReference type="ChEBI" id="CHEBI:30616"/>
        <dbReference type="ChEBI" id="CHEBI:61977"/>
        <dbReference type="ChEBI" id="CHEBI:456216"/>
        <dbReference type="EC" id="2.7.11.22"/>
    </reaction>
</comment>
<comment type="subcellular location">
    <subcellularLocation>
        <location evidence="1">Nucleus</location>
    </subcellularLocation>
    <subcellularLocation>
        <location evidence="15">Secreted</location>
    </subcellularLocation>
</comment>
<feature type="region of interest" description="Disordered" evidence="17">
    <location>
        <begin position="859"/>
        <end position="881"/>
    </location>
</feature>
<sequence length="1273" mass="137507">MTSRKLYTIACQISGESMRVVATGFFYPRILAYVIVAEAYMINTLKLELEIKKDNYHPPFTMLNIKYLAFALLAARNVWAVGSPFGFATGTTGGNSAAQAVPTSATQLKTWLEDNVTRNILLDRTYDFTDTEGTVTEKGCRPWSCSPNPQLSLNGNGWCGSNPLNVDVTYKKAGTSGIRVKSNKTILGKGTSGWIKGKGLLLSGVSNVIIQNIRISDLNPQYVWGGDALYIDNSSKVWVDHNYFKSVGRQFLVTGFGAAKQVTISNNYFDGQRWVSTPHAQTPTLTHSLAPGQPAATAKHHYWAFLFAGNGDQITFAQNYVYFTAGRGPHVGGMDGYSLTLHMYNNYFNDVAGHAIDADTGAKVLAEGNYFNKVKTPSTGNTKGAVFAPTSASMNAQCSASLGRNCVSNTLAGGSGTLTNTANSGILSSFTASVVKSASVKNPADVVAFVTANAGLGKRLTTSGLATHHHPIGFFLCFELTEYRCTPPMSYPNTKRPHSPSPHDSTPPAKRRAQSPEEGEVESASPQQAPQRDSNHRRQTDSYRPRYSRSPSRSPVTRRHRLPPRPSSPPREWDRWPPQPARIPGRTRNPYLDVERHPDTLRPLDTPGAPMAEERVGIEQLEPSEEDRGRDRKRTAPPIDPKLNSAVEDTIARIEREANEAEAKRKEEVKERPKVLRLSPDQEMQAYGRKFVGTSQLRDYAILEKLGEGTFGEVHKATHTVTRKVVALKRILMHNEKEGLPVTALREIKILKMLSHPSVVTVCDMVVEASTREKKGSIYMVFPYMDHDLAGLLENPAVKFSPSQIKLYMRQLLEGTEYLHRNKILHRDLKAANLLINNQGSLQIADFGLARPYSTSNPGWDPRVSELPWDPSKGGPERGGGGARYTNCVVTRWYRPPELLMGEAHYGCAIDMWGVGCIMGEMWTRRPILCGSSDSDQLDKIWELCGTPDEALWPGWRDLPAVPPIEHKLPNRVKLFFREGTSMDEAGVELVDRMLTLNPAKRITAFEALDHDWFWIEPLCCDPASLPKYVSSHEYDKRKHKAEANGGPGFGPGGPANGFGPGVPPNGFGPGGPPGGFGPGAGAPNGFGPAGPNGFGPGGPPNGFAPGGPPNGFGPGGPPNGFGPPGPGFGPGPNGFGPPAHGGRGQWGGGWDRGGRGGGGSGRGRNGGRARGGGGYGRGGHAHGGFAPPPPPPQQHNFNEPTNFSGYSRHETGGTGLPPPLGTHSREHRQMRERNMNMRNNNNHGAGAGNRGGGGKVVGSGGGGGEGEFLPYG</sequence>
<keyword evidence="7 19" id="KW-0418">Kinase</keyword>
<dbReference type="InterPro" id="IPR000719">
    <property type="entry name" value="Prot_kinase_dom"/>
</dbReference>
<evidence type="ECO:0000256" key="5">
    <source>
        <dbReference type="ARBA" id="ARBA00022679"/>
    </source>
</evidence>
<evidence type="ECO:0000256" key="4">
    <source>
        <dbReference type="ARBA" id="ARBA00022527"/>
    </source>
</evidence>
<dbReference type="SUPFAM" id="SSF51126">
    <property type="entry name" value="Pectin lyase-like"/>
    <property type="match status" value="1"/>
</dbReference>
<comment type="catalytic activity">
    <reaction evidence="13">
        <text>[DNA-directed RNA polymerase] + ATP = phospho-[DNA-directed RNA polymerase] + ADP + H(+)</text>
        <dbReference type="Rhea" id="RHEA:10216"/>
        <dbReference type="Rhea" id="RHEA-COMP:11321"/>
        <dbReference type="Rhea" id="RHEA-COMP:11322"/>
        <dbReference type="ChEBI" id="CHEBI:15378"/>
        <dbReference type="ChEBI" id="CHEBI:30616"/>
        <dbReference type="ChEBI" id="CHEBI:43176"/>
        <dbReference type="ChEBI" id="CHEBI:68546"/>
        <dbReference type="ChEBI" id="CHEBI:456216"/>
        <dbReference type="EC" id="2.7.11.23"/>
    </reaction>
</comment>
<protein>
    <submittedName>
        <fullName evidence="19">Putative cyclin-dependent kinase 9</fullName>
    </submittedName>
</protein>
<keyword evidence="15" id="KW-0624">Polysaccharide degradation</keyword>
<evidence type="ECO:0000256" key="9">
    <source>
        <dbReference type="ARBA" id="ARBA00023239"/>
    </source>
</evidence>
<dbReference type="AlphaFoldDB" id="A0A0K6FPS4"/>
<dbReference type="PANTHER" id="PTHR24056">
    <property type="entry name" value="CELL DIVISION PROTEIN KINASE"/>
    <property type="match status" value="1"/>
</dbReference>
<feature type="region of interest" description="Disordered" evidence="17">
    <location>
        <begin position="1040"/>
        <end position="1273"/>
    </location>
</feature>
<keyword evidence="9 15" id="KW-0456">Lyase</keyword>
<dbReference type="GO" id="GO:0005576">
    <property type="term" value="C:extracellular region"/>
    <property type="evidence" value="ECO:0007669"/>
    <property type="project" value="UniProtKB-SubCell"/>
</dbReference>
<dbReference type="GO" id="GO:0000272">
    <property type="term" value="P:polysaccharide catabolic process"/>
    <property type="evidence" value="ECO:0007669"/>
    <property type="project" value="UniProtKB-KW"/>
</dbReference>
<dbReference type="GO" id="GO:0008353">
    <property type="term" value="F:RNA polymerase II CTD heptapeptide repeat kinase activity"/>
    <property type="evidence" value="ECO:0007669"/>
    <property type="project" value="UniProtKB-EC"/>
</dbReference>
<dbReference type="PROSITE" id="PS00107">
    <property type="entry name" value="PROTEIN_KINASE_ATP"/>
    <property type="match status" value="1"/>
</dbReference>
<dbReference type="GO" id="GO:0016829">
    <property type="term" value="F:lyase activity"/>
    <property type="evidence" value="ECO:0007669"/>
    <property type="project" value="UniProtKB-KW"/>
</dbReference>
<dbReference type="Pfam" id="PF00544">
    <property type="entry name" value="Pectate_lyase_4"/>
    <property type="match status" value="1"/>
</dbReference>
<keyword evidence="16" id="KW-0175">Coiled coil</keyword>
<evidence type="ECO:0000256" key="15">
    <source>
        <dbReference type="RuleBase" id="RU361173"/>
    </source>
</evidence>
<dbReference type="PROSITE" id="PS00108">
    <property type="entry name" value="PROTEIN_KINASE_ST"/>
    <property type="match status" value="1"/>
</dbReference>
<reference evidence="19 20" key="1">
    <citation type="submission" date="2015-07" db="EMBL/GenBank/DDBJ databases">
        <authorList>
            <person name="Noorani M."/>
        </authorList>
    </citation>
    <scope>NUCLEOTIDE SEQUENCE [LARGE SCALE GENOMIC DNA]</scope>
    <source>
        <strain evidence="19">BBA 69670</strain>
    </source>
</reference>
<dbReference type="InterPro" id="IPR050108">
    <property type="entry name" value="CDK"/>
</dbReference>
<evidence type="ECO:0000256" key="12">
    <source>
        <dbReference type="ARBA" id="ARBA00048367"/>
    </source>
</evidence>
<dbReference type="Pfam" id="PF00069">
    <property type="entry name" value="Pkinase"/>
    <property type="match status" value="1"/>
</dbReference>
<dbReference type="Gene3D" id="2.160.20.10">
    <property type="entry name" value="Single-stranded right-handed beta-helix, Pectin lyase-like"/>
    <property type="match status" value="1"/>
</dbReference>
<evidence type="ECO:0000256" key="3">
    <source>
        <dbReference type="ARBA" id="ARBA00010980"/>
    </source>
</evidence>
<evidence type="ECO:0000259" key="18">
    <source>
        <dbReference type="PROSITE" id="PS50011"/>
    </source>
</evidence>
<keyword evidence="5" id="KW-0808">Transferase</keyword>
<dbReference type="FunFam" id="1.10.510.10:FF:000415">
    <property type="entry name" value="CMGC/CDK/CRK7 protein kinase, variant"/>
    <property type="match status" value="1"/>
</dbReference>
<evidence type="ECO:0000256" key="13">
    <source>
        <dbReference type="ARBA" id="ARBA00049280"/>
    </source>
</evidence>
<keyword evidence="20" id="KW-1185">Reference proteome</keyword>
<evidence type="ECO:0000256" key="2">
    <source>
        <dbReference type="ARBA" id="ARBA00006485"/>
    </source>
</evidence>
<comment type="similarity">
    <text evidence="2">Belongs to the protein kinase superfamily. CMGC Ser/Thr protein kinase family. CDC2/CDKX subfamily.</text>
</comment>
<feature type="compositionally biased region" description="Polar residues" evidence="17">
    <location>
        <begin position="1195"/>
        <end position="1206"/>
    </location>
</feature>
<feature type="compositionally biased region" description="Pro residues" evidence="17">
    <location>
        <begin position="1116"/>
        <end position="1130"/>
    </location>
</feature>
<evidence type="ECO:0000313" key="19">
    <source>
        <dbReference type="EMBL" id="CUA68270.1"/>
    </source>
</evidence>
<feature type="coiled-coil region" evidence="16">
    <location>
        <begin position="644"/>
        <end position="671"/>
    </location>
</feature>
<keyword evidence="10" id="KW-0539">Nucleus</keyword>
<feature type="compositionally biased region" description="Gly residues" evidence="17">
    <location>
        <begin position="1046"/>
        <end position="1061"/>
    </location>
</feature>
<dbReference type="InterPro" id="IPR012334">
    <property type="entry name" value="Pectin_lyas_fold"/>
</dbReference>
<dbReference type="Gene3D" id="3.30.200.20">
    <property type="entry name" value="Phosphorylase Kinase, domain 1"/>
    <property type="match status" value="1"/>
</dbReference>
<organism evidence="19 20">
    <name type="scientific">Rhizoctonia solani</name>
    <dbReference type="NCBI Taxonomy" id="456999"/>
    <lineage>
        <taxon>Eukaryota</taxon>
        <taxon>Fungi</taxon>
        <taxon>Dikarya</taxon>
        <taxon>Basidiomycota</taxon>
        <taxon>Agaricomycotina</taxon>
        <taxon>Agaricomycetes</taxon>
        <taxon>Cantharellales</taxon>
        <taxon>Ceratobasidiaceae</taxon>
        <taxon>Rhizoctonia</taxon>
    </lineage>
</organism>
<accession>A0A0K6FPS4</accession>
<feature type="compositionally biased region" description="Basic and acidic residues" evidence="17">
    <location>
        <begin position="1224"/>
        <end position="1236"/>
    </location>
</feature>
<evidence type="ECO:0000313" key="20">
    <source>
        <dbReference type="Proteomes" id="UP000044841"/>
    </source>
</evidence>
<dbReference type="InterPro" id="IPR017441">
    <property type="entry name" value="Protein_kinase_ATP_BS"/>
</dbReference>
<dbReference type="InterPro" id="IPR008271">
    <property type="entry name" value="Ser/Thr_kinase_AS"/>
</dbReference>
<evidence type="ECO:0000256" key="14">
    <source>
        <dbReference type="PROSITE-ProRule" id="PRU10141"/>
    </source>
</evidence>
<dbReference type="GO" id="GO:0005524">
    <property type="term" value="F:ATP binding"/>
    <property type="evidence" value="ECO:0007669"/>
    <property type="project" value="UniProtKB-UniRule"/>
</dbReference>
<dbReference type="EMBL" id="CYGV01000358">
    <property type="protein sequence ID" value="CUA68270.1"/>
    <property type="molecule type" value="Genomic_DNA"/>
</dbReference>
<dbReference type="GO" id="GO:0005634">
    <property type="term" value="C:nucleus"/>
    <property type="evidence" value="ECO:0007669"/>
    <property type="project" value="UniProtKB-SubCell"/>
</dbReference>
<comment type="similarity">
    <text evidence="3 15">Belongs to the polysaccharide lyase 1 family.</text>
</comment>
<feature type="compositionally biased region" description="Gly residues" evidence="17">
    <location>
        <begin position="1131"/>
        <end position="1183"/>
    </location>
</feature>
<dbReference type="SMART" id="SM00656">
    <property type="entry name" value="Amb_all"/>
    <property type="match status" value="1"/>
</dbReference>
<proteinExistence type="inferred from homology"/>
<feature type="domain" description="Protein kinase" evidence="18">
    <location>
        <begin position="700"/>
        <end position="1014"/>
    </location>
</feature>
<feature type="compositionally biased region" description="Basic and acidic residues" evidence="17">
    <location>
        <begin position="533"/>
        <end position="544"/>
    </location>
</feature>